<dbReference type="Gene3D" id="3.40.50.300">
    <property type="entry name" value="P-loop containing nucleotide triphosphate hydrolases"/>
    <property type="match status" value="1"/>
</dbReference>
<evidence type="ECO:0000313" key="2">
    <source>
        <dbReference type="EMBL" id="KAF2822902.1"/>
    </source>
</evidence>
<dbReference type="AlphaFoldDB" id="A0A6A6ZP93"/>
<dbReference type="InterPro" id="IPR027417">
    <property type="entry name" value="P-loop_NTPase"/>
</dbReference>
<dbReference type="InterPro" id="IPR041679">
    <property type="entry name" value="DNA2/NAM7-like_C"/>
</dbReference>
<protein>
    <recommendedName>
        <fullName evidence="1">DNA2/NAM7 helicase-like C-terminal domain-containing protein</fullName>
    </recommendedName>
</protein>
<organism evidence="2 3">
    <name type="scientific">Ophiobolus disseminans</name>
    <dbReference type="NCBI Taxonomy" id="1469910"/>
    <lineage>
        <taxon>Eukaryota</taxon>
        <taxon>Fungi</taxon>
        <taxon>Dikarya</taxon>
        <taxon>Ascomycota</taxon>
        <taxon>Pezizomycotina</taxon>
        <taxon>Dothideomycetes</taxon>
        <taxon>Pleosporomycetidae</taxon>
        <taxon>Pleosporales</taxon>
        <taxon>Pleosporineae</taxon>
        <taxon>Phaeosphaeriaceae</taxon>
        <taxon>Ophiobolus</taxon>
    </lineage>
</organism>
<gene>
    <name evidence="2" type="ORF">CC86DRAFT_422929</name>
</gene>
<evidence type="ECO:0000259" key="1">
    <source>
        <dbReference type="Pfam" id="PF13087"/>
    </source>
</evidence>
<accession>A0A6A6ZP93</accession>
<proteinExistence type="predicted"/>
<dbReference type="OrthoDB" id="3793553at2759"/>
<evidence type="ECO:0000313" key="3">
    <source>
        <dbReference type="Proteomes" id="UP000799424"/>
    </source>
</evidence>
<name>A0A6A6ZP93_9PLEO</name>
<sequence length="734" mass="83398">MDIYTADVELDSEALESLRDQPQEKEVRIKLDELDDGLRGLINKARPELYPTVISLGEGSRNPVSSNDIFGLRSQDSNSYMLPEDLRKGRKLRTIVVGGDGMCAGQHFHTSLAQAICRDQSELQLPPGTPQWNPEDLSPDLPASECVKVFFHLNTQTPNIELITQRVNKDTGDKTLCSCRLFAEDVDWDDEERVAFTVAKYRSDISVDCEKTLIIPEPVGKQLFMKYSQSFEKTCVIRVSIRLAKISERSWFGISVPDLAAIRARPDPGNSCDNLIICLDKNDKIDLFFSCKSDTGCVDQWEKRLATYMQDLLTVAKRHKNFWFLRWQYEHAGQDARGDVLFNTELPNVDWEVPRWLVKEWIFTKKTSSDGVVTLSKPRPADWSPLDFPISGYNIRHEATFASKISDMMRCPPALADSVDAIQNAENRIHDNAVEIFPDLISDLADKGMEIRPDHNASTADKPLRNMLRHYWKQRLGEDYRGWGVEVGLDVTGTRFGHEISPGTTTRHNRKEAEVIALTVIDMIMLEAPNDFEHGFRQIRGKDILVIANYSGQITEIRRAVTAHAEGLNIAQDDLDDIWYRTTANLKGIERNITFYNTTIASGTLRLLKDENLPLGFVANVHNLNMFITRCQIARYIVGAHQLFLRAKQDHHPISKYRRYLGFFDLISSMHYKGCIVALADTERWNKSHQQPEPSNTLAKQLAETVTLKKDPDSLKQTYSPGRGSRQGIVLEVV</sequence>
<dbReference type="Proteomes" id="UP000799424">
    <property type="component" value="Unassembled WGS sequence"/>
</dbReference>
<keyword evidence="3" id="KW-1185">Reference proteome</keyword>
<dbReference type="EMBL" id="MU006233">
    <property type="protein sequence ID" value="KAF2822902.1"/>
    <property type="molecule type" value="Genomic_DNA"/>
</dbReference>
<feature type="domain" description="DNA2/NAM7 helicase-like C-terminal" evidence="1">
    <location>
        <begin position="504"/>
        <end position="641"/>
    </location>
</feature>
<dbReference type="Pfam" id="PF13087">
    <property type="entry name" value="AAA_12"/>
    <property type="match status" value="1"/>
</dbReference>
<reference evidence="2" key="1">
    <citation type="journal article" date="2020" name="Stud. Mycol.">
        <title>101 Dothideomycetes genomes: a test case for predicting lifestyles and emergence of pathogens.</title>
        <authorList>
            <person name="Haridas S."/>
            <person name="Albert R."/>
            <person name="Binder M."/>
            <person name="Bloem J."/>
            <person name="Labutti K."/>
            <person name="Salamov A."/>
            <person name="Andreopoulos B."/>
            <person name="Baker S."/>
            <person name="Barry K."/>
            <person name="Bills G."/>
            <person name="Bluhm B."/>
            <person name="Cannon C."/>
            <person name="Castanera R."/>
            <person name="Culley D."/>
            <person name="Daum C."/>
            <person name="Ezra D."/>
            <person name="Gonzalez J."/>
            <person name="Henrissat B."/>
            <person name="Kuo A."/>
            <person name="Liang C."/>
            <person name="Lipzen A."/>
            <person name="Lutzoni F."/>
            <person name="Magnuson J."/>
            <person name="Mondo S."/>
            <person name="Nolan M."/>
            <person name="Ohm R."/>
            <person name="Pangilinan J."/>
            <person name="Park H.-J."/>
            <person name="Ramirez L."/>
            <person name="Alfaro M."/>
            <person name="Sun H."/>
            <person name="Tritt A."/>
            <person name="Yoshinaga Y."/>
            <person name="Zwiers L.-H."/>
            <person name="Turgeon B."/>
            <person name="Goodwin S."/>
            <person name="Spatafora J."/>
            <person name="Crous P."/>
            <person name="Grigoriev I."/>
        </authorList>
    </citation>
    <scope>NUCLEOTIDE SEQUENCE</scope>
    <source>
        <strain evidence="2">CBS 113818</strain>
    </source>
</reference>